<reference evidence="2" key="2">
    <citation type="submission" date="2025-08" db="UniProtKB">
        <authorList>
            <consortium name="RefSeq"/>
        </authorList>
    </citation>
    <scope>IDENTIFICATION</scope>
    <source>
        <tissue evidence="2">Leaf</tissue>
    </source>
</reference>
<dbReference type="RefSeq" id="XP_075091463.1">
    <property type="nucleotide sequence ID" value="XM_075235362.1"/>
</dbReference>
<name>A0AC58T2M4_TOBAC</name>
<organism evidence="1 2">
    <name type="scientific">Nicotiana tabacum</name>
    <name type="common">Common tobacco</name>
    <dbReference type="NCBI Taxonomy" id="4097"/>
    <lineage>
        <taxon>Eukaryota</taxon>
        <taxon>Viridiplantae</taxon>
        <taxon>Streptophyta</taxon>
        <taxon>Embryophyta</taxon>
        <taxon>Tracheophyta</taxon>
        <taxon>Spermatophyta</taxon>
        <taxon>Magnoliopsida</taxon>
        <taxon>eudicotyledons</taxon>
        <taxon>Gunneridae</taxon>
        <taxon>Pentapetalae</taxon>
        <taxon>asterids</taxon>
        <taxon>lamiids</taxon>
        <taxon>Solanales</taxon>
        <taxon>Solanaceae</taxon>
        <taxon>Nicotianoideae</taxon>
        <taxon>Nicotianeae</taxon>
        <taxon>Nicotiana</taxon>
    </lineage>
</organism>
<keyword evidence="1" id="KW-1185">Reference proteome</keyword>
<accession>A0AC58T2M4</accession>
<evidence type="ECO:0000313" key="1">
    <source>
        <dbReference type="Proteomes" id="UP000790787"/>
    </source>
</evidence>
<reference evidence="1" key="1">
    <citation type="journal article" date="2014" name="Nat. Commun.">
        <title>The tobacco genome sequence and its comparison with those of tomato and potato.</title>
        <authorList>
            <person name="Sierro N."/>
            <person name="Battey J.N."/>
            <person name="Ouadi S."/>
            <person name="Bakaher N."/>
            <person name="Bovet L."/>
            <person name="Willig A."/>
            <person name="Goepfert S."/>
            <person name="Peitsch M.C."/>
            <person name="Ivanov N.V."/>
        </authorList>
    </citation>
    <scope>NUCLEOTIDE SEQUENCE [LARGE SCALE GENOMIC DNA]</scope>
</reference>
<dbReference type="Proteomes" id="UP000790787">
    <property type="component" value="Chromosome 17"/>
</dbReference>
<sequence length="236" mass="26594">MGYDEVHGGFGFGARNKGGASLLEFAKAFDLVLANTSFQKREDHPVTFRSRGAKTHIDYLLLMRGDKGMCKDFKVIPSECLSTQHRLLVMYLEVKGVRKKRVVYRQPKIKWGALTKGKAQELGEKLLALGAWRSSGDASSMCTMTANCIREAVREVLGVSKGYSGGHKGDWWWNEEVQAKVEAKKAAYLKIMGSTNEEERRLCRECYKKARREAKLAVTVAKTATFERLYEDLEGK</sequence>
<protein>
    <submittedName>
        <fullName evidence="2">Uncharacterized protein LOC142171675</fullName>
    </submittedName>
</protein>
<proteinExistence type="predicted"/>
<evidence type="ECO:0000313" key="2">
    <source>
        <dbReference type="RefSeq" id="XP_075091463.1"/>
    </source>
</evidence>
<gene>
    <name evidence="2" type="primary">LOC142171675</name>
</gene>